<dbReference type="PATRIC" id="fig|883158.3.peg.297"/>
<dbReference type="InterPro" id="IPR041607">
    <property type="entry name" value="HU-HIG"/>
</dbReference>
<dbReference type="AlphaFoldDB" id="H1Q049"/>
<accession>H1Q049</accession>
<feature type="domain" description="HU" evidence="2">
    <location>
        <begin position="15"/>
        <end position="121"/>
    </location>
</feature>
<dbReference type="NCBIfam" id="TIGR01201">
    <property type="entry name" value="HU_rel"/>
    <property type="match status" value="1"/>
</dbReference>
<keyword evidence="1" id="KW-0238">DNA-binding</keyword>
<dbReference type="SUPFAM" id="SSF47729">
    <property type="entry name" value="IHF-like DNA-binding proteins"/>
    <property type="match status" value="1"/>
</dbReference>
<dbReference type="InterPro" id="IPR010992">
    <property type="entry name" value="IHF-like_DNA-bd_dom_sf"/>
</dbReference>
<keyword evidence="4" id="KW-1185">Reference proteome</keyword>
<evidence type="ECO:0000313" key="4">
    <source>
        <dbReference type="Proteomes" id="UP000016023"/>
    </source>
</evidence>
<dbReference type="InterPro" id="IPR005902">
    <property type="entry name" value="HU_DNA-bd_put"/>
</dbReference>
<dbReference type="eggNOG" id="COG0776">
    <property type="taxonomic scope" value="Bacteria"/>
</dbReference>
<evidence type="ECO:0000313" key="3">
    <source>
        <dbReference type="EMBL" id="EHO74126.1"/>
    </source>
</evidence>
<evidence type="ECO:0000259" key="2">
    <source>
        <dbReference type="Pfam" id="PF18291"/>
    </source>
</evidence>
<dbReference type="RefSeq" id="WP_006951239.1">
    <property type="nucleotide sequence ID" value="NZ_JH594521.1"/>
</dbReference>
<comment type="caution">
    <text evidence="3">The sequence shown here is derived from an EMBL/GenBank/DDBJ whole genome shotgun (WGS) entry which is preliminary data.</text>
</comment>
<dbReference type="EMBL" id="AGWK01000009">
    <property type="protein sequence ID" value="EHO74126.1"/>
    <property type="molecule type" value="Genomic_DNA"/>
</dbReference>
<dbReference type="HOGENOM" id="CLU_112331_6_2_10"/>
<organism evidence="3 4">
    <name type="scientific">Prevotella micans F0438</name>
    <dbReference type="NCBI Taxonomy" id="883158"/>
    <lineage>
        <taxon>Bacteria</taxon>
        <taxon>Pseudomonadati</taxon>
        <taxon>Bacteroidota</taxon>
        <taxon>Bacteroidia</taxon>
        <taxon>Bacteroidales</taxon>
        <taxon>Prevotellaceae</taxon>
        <taxon>Prevotella</taxon>
    </lineage>
</organism>
<evidence type="ECO:0000256" key="1">
    <source>
        <dbReference type="ARBA" id="ARBA00023125"/>
    </source>
</evidence>
<name>H1Q049_9BACT</name>
<proteinExistence type="predicted"/>
<dbReference type="Pfam" id="PF18291">
    <property type="entry name" value="HU-HIG"/>
    <property type="match status" value="1"/>
</dbReference>
<dbReference type="STRING" id="883158.HMPREF9140_00287"/>
<dbReference type="GO" id="GO:0003677">
    <property type="term" value="F:DNA binding"/>
    <property type="evidence" value="ECO:0007669"/>
    <property type="project" value="UniProtKB-KW"/>
</dbReference>
<reference evidence="3 4" key="1">
    <citation type="submission" date="2011-12" db="EMBL/GenBank/DDBJ databases">
        <title>The Genome Sequence of Prevotella micans F0438.</title>
        <authorList>
            <consortium name="The Broad Institute Genome Sequencing Platform"/>
            <person name="Earl A."/>
            <person name="Ward D."/>
            <person name="Feldgarden M."/>
            <person name="Gevers D."/>
            <person name="Izard J."/>
            <person name="Baranova O.V."/>
            <person name="Blanton J.M."/>
            <person name="Wade W.G."/>
            <person name="Dewhirst F.E."/>
            <person name="Young S.K."/>
            <person name="Zeng Q."/>
            <person name="Gargeya S."/>
            <person name="Fitzgerald M."/>
            <person name="Haas B."/>
            <person name="Abouelleil A."/>
            <person name="Alvarado L."/>
            <person name="Arachchi H.M."/>
            <person name="Berlin A."/>
            <person name="Chapman S.B."/>
            <person name="Gearin G."/>
            <person name="Goldberg J."/>
            <person name="Griggs A."/>
            <person name="Gujja S."/>
            <person name="Hansen M."/>
            <person name="Heiman D."/>
            <person name="Howarth C."/>
            <person name="Larimer J."/>
            <person name="Lui A."/>
            <person name="MacDonald P.J.P."/>
            <person name="McCowen C."/>
            <person name="Montmayeur A."/>
            <person name="Murphy C."/>
            <person name="Neiman D."/>
            <person name="Pearson M."/>
            <person name="Priest M."/>
            <person name="Roberts A."/>
            <person name="Saif S."/>
            <person name="Shea T."/>
            <person name="Sisk P."/>
            <person name="Stolte C."/>
            <person name="Sykes S."/>
            <person name="Wortman J."/>
            <person name="Nusbaum C."/>
            <person name="Birren B."/>
        </authorList>
    </citation>
    <scope>NUCLEOTIDE SEQUENCE [LARGE SCALE GENOMIC DNA]</scope>
    <source>
        <strain evidence="3 4">F0438</strain>
    </source>
</reference>
<dbReference type="Proteomes" id="UP000016023">
    <property type="component" value="Unassembled WGS sequence"/>
</dbReference>
<gene>
    <name evidence="3" type="ORF">HMPREF9140_00287</name>
</gene>
<sequence>MILHEIKKIVMRIGKNKGKTMYFASPLPQDRTTTRQVEDYIINLTSLSRSDIRSCITALAEVLRNEMLAGHAVDFADLGSFKLVSIGKQVEKEKDVSAETLKKARIQFFPRAELRAMAEKVQRIIQKPDEKE</sequence>
<protein>
    <recommendedName>
        <fullName evidence="2">HU domain-containing protein</fullName>
    </recommendedName>
</protein>